<feature type="transmembrane region" description="Helical" evidence="1">
    <location>
        <begin position="195"/>
        <end position="216"/>
    </location>
</feature>
<dbReference type="RefSeq" id="WP_146306805.1">
    <property type="nucleotide sequence ID" value="NZ_VOHS01000024.1"/>
</dbReference>
<organism evidence="2 3">
    <name type="scientific">Chitinophaga pinensis</name>
    <dbReference type="NCBI Taxonomy" id="79329"/>
    <lineage>
        <taxon>Bacteria</taxon>
        <taxon>Pseudomonadati</taxon>
        <taxon>Bacteroidota</taxon>
        <taxon>Chitinophagia</taxon>
        <taxon>Chitinophagales</taxon>
        <taxon>Chitinophagaceae</taxon>
        <taxon>Chitinophaga</taxon>
    </lineage>
</organism>
<dbReference type="EMBL" id="VOHS01000024">
    <property type="protein sequence ID" value="TWV98778.1"/>
    <property type="molecule type" value="Genomic_DNA"/>
</dbReference>
<dbReference type="AlphaFoldDB" id="A0A5C6LSP1"/>
<feature type="transmembrane region" description="Helical" evidence="1">
    <location>
        <begin position="222"/>
        <end position="245"/>
    </location>
</feature>
<keyword evidence="1" id="KW-0812">Transmembrane</keyword>
<feature type="transmembrane region" description="Helical" evidence="1">
    <location>
        <begin position="55"/>
        <end position="72"/>
    </location>
</feature>
<evidence type="ECO:0000313" key="2">
    <source>
        <dbReference type="EMBL" id="TWV98778.1"/>
    </source>
</evidence>
<gene>
    <name evidence="2" type="ORF">FEF09_20355</name>
</gene>
<keyword evidence="1" id="KW-1133">Transmembrane helix</keyword>
<sequence>MQTTALLTDRDIKILKDLRQPDGVSVIAAMVMGIALLIVGIFICAISISEDFLRILGSIVLLLGGGITFSGLRLRWKTNAYFANPPHGNIKQVVTDQLLRVEVLNKKLLRYHFNGYQLDLYIASGIGHHPANFRHKRPIDEVKTLQRTPVRLSYVEYTPEEKVLLDITYTQYNNYAETVLPITEEDRKKSLRGNVNAAGCILGMAVFLSIVLGFITHFDSKTFPLILFFGVGPMVAIGFGVTSYMSWKIKKATDKIAIRTTITEVVVFWIRSGRSSSKDNFYRLGDGSLVHITNTPFQPGDNVLIQFLRNKNGTRGFAIEMVKI</sequence>
<dbReference type="OrthoDB" id="658834at2"/>
<evidence type="ECO:0000256" key="1">
    <source>
        <dbReference type="SAM" id="Phobius"/>
    </source>
</evidence>
<evidence type="ECO:0000313" key="3">
    <source>
        <dbReference type="Proteomes" id="UP000318815"/>
    </source>
</evidence>
<reference evidence="2 3" key="1">
    <citation type="submission" date="2019-08" db="EMBL/GenBank/DDBJ databases">
        <title>Whole genome sequencing of chitin degrading bacteria Chitinophaga pinensis YS16.</title>
        <authorList>
            <person name="Singh R.P."/>
            <person name="Manchanda G."/>
            <person name="Maurya I.K."/>
            <person name="Joshi N.K."/>
            <person name="Srivastava A.K."/>
        </authorList>
    </citation>
    <scope>NUCLEOTIDE SEQUENCE [LARGE SCALE GENOMIC DNA]</scope>
    <source>
        <strain evidence="2 3">YS-16</strain>
    </source>
</reference>
<accession>A0A5C6LSP1</accession>
<protein>
    <submittedName>
        <fullName evidence="2">Uncharacterized protein</fullName>
    </submittedName>
</protein>
<dbReference type="Proteomes" id="UP000318815">
    <property type="component" value="Unassembled WGS sequence"/>
</dbReference>
<keyword evidence="3" id="KW-1185">Reference proteome</keyword>
<proteinExistence type="predicted"/>
<keyword evidence="1" id="KW-0472">Membrane</keyword>
<feature type="transmembrane region" description="Helical" evidence="1">
    <location>
        <begin position="23"/>
        <end position="49"/>
    </location>
</feature>
<name>A0A5C6LSP1_9BACT</name>
<comment type="caution">
    <text evidence="2">The sequence shown here is derived from an EMBL/GenBank/DDBJ whole genome shotgun (WGS) entry which is preliminary data.</text>
</comment>